<organism evidence="1 2">
    <name type="scientific">Haematococcus lacustris</name>
    <name type="common">Green alga</name>
    <name type="synonym">Haematococcus pluvialis</name>
    <dbReference type="NCBI Taxonomy" id="44745"/>
    <lineage>
        <taxon>Eukaryota</taxon>
        <taxon>Viridiplantae</taxon>
        <taxon>Chlorophyta</taxon>
        <taxon>core chlorophytes</taxon>
        <taxon>Chlorophyceae</taxon>
        <taxon>CS clade</taxon>
        <taxon>Chlamydomonadales</taxon>
        <taxon>Haematococcaceae</taxon>
        <taxon>Haematococcus</taxon>
    </lineage>
</organism>
<comment type="caution">
    <text evidence="1">The sequence shown here is derived from an EMBL/GenBank/DDBJ whole genome shotgun (WGS) entry which is preliminary data.</text>
</comment>
<dbReference type="EMBL" id="BLLF01003909">
    <property type="protein sequence ID" value="GFH28515.1"/>
    <property type="molecule type" value="Genomic_DNA"/>
</dbReference>
<feature type="non-terminal residue" evidence="1">
    <location>
        <position position="1"/>
    </location>
</feature>
<feature type="non-terminal residue" evidence="1">
    <location>
        <position position="104"/>
    </location>
</feature>
<evidence type="ECO:0000313" key="1">
    <source>
        <dbReference type="EMBL" id="GFH28515.1"/>
    </source>
</evidence>
<accession>A0A6A0A7G5</accession>
<gene>
    <name evidence="1" type="ORF">HaLaN_27020</name>
</gene>
<name>A0A6A0A7G5_HAELA</name>
<protein>
    <submittedName>
        <fullName evidence="1">Uncharacterized protein</fullName>
    </submittedName>
</protein>
<sequence>MAQVSTTIYSSTIHPVLSFLWWLYLTLPYQTAAWLVHSSWALVQRVAGGWLSAGYTLTSTTTGLINRVADVAFRVILGGLRNVNSSMDGLVNHTPRLIRDTLAE</sequence>
<reference evidence="1 2" key="1">
    <citation type="submission" date="2020-02" db="EMBL/GenBank/DDBJ databases">
        <title>Draft genome sequence of Haematococcus lacustris strain NIES-144.</title>
        <authorList>
            <person name="Morimoto D."/>
            <person name="Nakagawa S."/>
            <person name="Yoshida T."/>
            <person name="Sawayama S."/>
        </authorList>
    </citation>
    <scope>NUCLEOTIDE SEQUENCE [LARGE SCALE GENOMIC DNA]</scope>
    <source>
        <strain evidence="1 2">NIES-144</strain>
    </source>
</reference>
<keyword evidence="2" id="KW-1185">Reference proteome</keyword>
<dbReference type="AlphaFoldDB" id="A0A6A0A7G5"/>
<proteinExistence type="predicted"/>
<dbReference type="Proteomes" id="UP000485058">
    <property type="component" value="Unassembled WGS sequence"/>
</dbReference>
<evidence type="ECO:0000313" key="2">
    <source>
        <dbReference type="Proteomes" id="UP000485058"/>
    </source>
</evidence>